<name>A0ACC0BEF3_CATRO</name>
<accession>A0ACC0BEF3</accession>
<evidence type="ECO:0000313" key="1">
    <source>
        <dbReference type="EMBL" id="KAI5671044.1"/>
    </source>
</evidence>
<evidence type="ECO:0000313" key="2">
    <source>
        <dbReference type="Proteomes" id="UP001060085"/>
    </source>
</evidence>
<reference evidence="2" key="1">
    <citation type="journal article" date="2023" name="Nat. Plants">
        <title>Single-cell RNA sequencing provides a high-resolution roadmap for understanding the multicellular compartmentation of specialized metabolism.</title>
        <authorList>
            <person name="Sun S."/>
            <person name="Shen X."/>
            <person name="Li Y."/>
            <person name="Li Y."/>
            <person name="Wang S."/>
            <person name="Li R."/>
            <person name="Zhang H."/>
            <person name="Shen G."/>
            <person name="Guo B."/>
            <person name="Wei J."/>
            <person name="Xu J."/>
            <person name="St-Pierre B."/>
            <person name="Chen S."/>
            <person name="Sun C."/>
        </authorList>
    </citation>
    <scope>NUCLEOTIDE SEQUENCE [LARGE SCALE GENOMIC DNA]</scope>
</reference>
<sequence length="149" mass="16885">MDYSVLKTKFTEAEPPKLSPLPSPPPPPPYEPHEYHAHPPPSAGLGSYPFMGGGYTEELDHMSRIPGMINFQVTYTNTYRWNLMDPIDNCYGHQIAPSRGRHYWVPVLPPPLPLLRRRPLGPLPEYGPYHGGYRRRYCLEGRGGGGYQP</sequence>
<proteinExistence type="predicted"/>
<organism evidence="1 2">
    <name type="scientific">Catharanthus roseus</name>
    <name type="common">Madagascar periwinkle</name>
    <name type="synonym">Vinca rosea</name>
    <dbReference type="NCBI Taxonomy" id="4058"/>
    <lineage>
        <taxon>Eukaryota</taxon>
        <taxon>Viridiplantae</taxon>
        <taxon>Streptophyta</taxon>
        <taxon>Embryophyta</taxon>
        <taxon>Tracheophyta</taxon>
        <taxon>Spermatophyta</taxon>
        <taxon>Magnoliopsida</taxon>
        <taxon>eudicotyledons</taxon>
        <taxon>Gunneridae</taxon>
        <taxon>Pentapetalae</taxon>
        <taxon>asterids</taxon>
        <taxon>lamiids</taxon>
        <taxon>Gentianales</taxon>
        <taxon>Apocynaceae</taxon>
        <taxon>Rauvolfioideae</taxon>
        <taxon>Vinceae</taxon>
        <taxon>Catharanthinae</taxon>
        <taxon>Catharanthus</taxon>
    </lineage>
</organism>
<dbReference type="EMBL" id="CM044703">
    <property type="protein sequence ID" value="KAI5671044.1"/>
    <property type="molecule type" value="Genomic_DNA"/>
</dbReference>
<comment type="caution">
    <text evidence="1">The sequence shown here is derived from an EMBL/GenBank/DDBJ whole genome shotgun (WGS) entry which is preliminary data.</text>
</comment>
<dbReference type="Proteomes" id="UP001060085">
    <property type="component" value="Linkage Group LG03"/>
</dbReference>
<protein>
    <submittedName>
        <fullName evidence="1">Uncharacterized protein</fullName>
    </submittedName>
</protein>
<keyword evidence="2" id="KW-1185">Reference proteome</keyword>
<gene>
    <name evidence="1" type="ORF">M9H77_11408</name>
</gene>